<evidence type="ECO:0000313" key="2">
    <source>
        <dbReference type="EMBL" id="SFT38710.1"/>
    </source>
</evidence>
<proteinExistence type="predicted"/>
<feature type="region of interest" description="Disordered" evidence="1">
    <location>
        <begin position="89"/>
        <end position="118"/>
    </location>
</feature>
<name>A0A1I6XK83_9BURK</name>
<dbReference type="Proteomes" id="UP000198844">
    <property type="component" value="Unassembled WGS sequence"/>
</dbReference>
<dbReference type="EMBL" id="FPBH01000001">
    <property type="protein sequence ID" value="SFT38710.1"/>
    <property type="molecule type" value="Genomic_DNA"/>
</dbReference>
<dbReference type="AlphaFoldDB" id="A0A1I6XK83"/>
<accession>A0A1I6XK83</accession>
<evidence type="ECO:0000256" key="1">
    <source>
        <dbReference type="SAM" id="MobiDB-lite"/>
    </source>
</evidence>
<gene>
    <name evidence="2" type="ORF">SAMN05192563_100122</name>
</gene>
<feature type="compositionally biased region" description="Basic and acidic residues" evidence="1">
    <location>
        <begin position="223"/>
        <end position="239"/>
    </location>
</feature>
<protein>
    <submittedName>
        <fullName evidence="2">Uncharacterized protein</fullName>
    </submittedName>
</protein>
<feature type="region of interest" description="Disordered" evidence="1">
    <location>
        <begin position="169"/>
        <end position="239"/>
    </location>
</feature>
<reference evidence="2 3" key="1">
    <citation type="submission" date="2016-10" db="EMBL/GenBank/DDBJ databases">
        <authorList>
            <person name="de Groot N.N."/>
        </authorList>
    </citation>
    <scope>NUCLEOTIDE SEQUENCE [LARGE SCALE GENOMIC DNA]</scope>
    <source>
        <strain evidence="2 3">LMG 27731</strain>
    </source>
</reference>
<organism evidence="2 3">
    <name type="scientific">Paraburkholderia aspalathi</name>
    <dbReference type="NCBI Taxonomy" id="1324617"/>
    <lineage>
        <taxon>Bacteria</taxon>
        <taxon>Pseudomonadati</taxon>
        <taxon>Pseudomonadota</taxon>
        <taxon>Betaproteobacteria</taxon>
        <taxon>Burkholderiales</taxon>
        <taxon>Burkholderiaceae</taxon>
        <taxon>Paraburkholderia</taxon>
    </lineage>
</organism>
<sequence>MPLLRLVTRASYFRRRCARRRVLLKTARYVLAHTYPHVCAFAFVPSRPRAVHKTDRCVLAPASRHRAVARHRTAISFEAGFPEECRARRRGEADGPAAQNRSPWFPMQTRPRRTQCGVGADESFVTSVECERTRIPVAPLPVADHGARLAGASSRFLCLSFFAAAKKVSAAPHRGNANRPLTMQGKAPRPEPRTTSAAKAKNLKTLPLQPAAPCGPPTEPESDPYKDKPREWYTKSASD</sequence>
<evidence type="ECO:0000313" key="3">
    <source>
        <dbReference type="Proteomes" id="UP000198844"/>
    </source>
</evidence>